<evidence type="ECO:0000256" key="6">
    <source>
        <dbReference type="ARBA" id="ARBA00022691"/>
    </source>
</evidence>
<dbReference type="Pfam" id="PF00856">
    <property type="entry name" value="SET"/>
    <property type="match status" value="1"/>
</dbReference>
<keyword evidence="5" id="KW-0808">Transferase</keyword>
<dbReference type="SMART" id="SM00317">
    <property type="entry name" value="SET"/>
    <property type="match status" value="1"/>
</dbReference>
<feature type="compositionally biased region" description="Pro residues" evidence="14">
    <location>
        <begin position="484"/>
        <end position="507"/>
    </location>
</feature>
<dbReference type="InterPro" id="IPR001214">
    <property type="entry name" value="SET_dom"/>
</dbReference>
<dbReference type="PANTHER" id="PTHR45814:SF2">
    <property type="entry name" value="HISTONE-LYSINE N-METHYLTRANSFERASE SETD1"/>
    <property type="match status" value="1"/>
</dbReference>
<keyword evidence="19" id="KW-1185">Reference proteome</keyword>
<feature type="compositionally biased region" description="Basic and acidic residues" evidence="14">
    <location>
        <begin position="1212"/>
        <end position="1221"/>
    </location>
</feature>
<feature type="compositionally biased region" description="Low complexity" evidence="14">
    <location>
        <begin position="96"/>
        <end position="108"/>
    </location>
</feature>
<comment type="catalytic activity">
    <reaction evidence="12">
        <text>N(6),N(6)-dimethyl-L-lysyl(4)-[histone H3] + S-adenosyl-L-methionine = N(6),N(6),N(6)-trimethyl-L-lysyl(4)-[histone H3] + S-adenosyl-L-homocysteine + H(+)</text>
        <dbReference type="Rhea" id="RHEA:60272"/>
        <dbReference type="Rhea" id="RHEA-COMP:15537"/>
        <dbReference type="Rhea" id="RHEA-COMP:15540"/>
        <dbReference type="ChEBI" id="CHEBI:15378"/>
        <dbReference type="ChEBI" id="CHEBI:57856"/>
        <dbReference type="ChEBI" id="CHEBI:59789"/>
        <dbReference type="ChEBI" id="CHEBI:61961"/>
        <dbReference type="ChEBI" id="CHEBI:61976"/>
    </reaction>
</comment>
<comment type="subcellular location">
    <subcellularLocation>
        <location evidence="1">Nucleus</location>
    </subcellularLocation>
</comment>
<dbReference type="Proteomes" id="UP000567179">
    <property type="component" value="Unassembled WGS sequence"/>
</dbReference>
<feature type="region of interest" description="Disordered" evidence="14">
    <location>
        <begin position="883"/>
        <end position="914"/>
    </location>
</feature>
<dbReference type="InterPro" id="IPR035979">
    <property type="entry name" value="RBD_domain_sf"/>
</dbReference>
<evidence type="ECO:0000313" key="18">
    <source>
        <dbReference type="EMBL" id="KAF5325352.1"/>
    </source>
</evidence>
<dbReference type="EC" id="2.1.1.354" evidence="2"/>
<feature type="compositionally biased region" description="Polar residues" evidence="14">
    <location>
        <begin position="17"/>
        <end position="30"/>
    </location>
</feature>
<evidence type="ECO:0000256" key="7">
    <source>
        <dbReference type="ARBA" id="ARBA00022853"/>
    </source>
</evidence>
<feature type="compositionally biased region" description="Acidic residues" evidence="14">
    <location>
        <begin position="1142"/>
        <end position="1165"/>
    </location>
</feature>
<feature type="compositionally biased region" description="Basic and acidic residues" evidence="14">
    <location>
        <begin position="390"/>
        <end position="411"/>
    </location>
</feature>
<evidence type="ECO:0000256" key="1">
    <source>
        <dbReference type="ARBA" id="ARBA00004123"/>
    </source>
</evidence>
<dbReference type="EMBL" id="JAACJJ010000015">
    <property type="protein sequence ID" value="KAF5325352.1"/>
    <property type="molecule type" value="Genomic_DNA"/>
</dbReference>
<dbReference type="PRINTS" id="PR01217">
    <property type="entry name" value="PRICHEXTENSN"/>
</dbReference>
<evidence type="ECO:0000256" key="2">
    <source>
        <dbReference type="ARBA" id="ARBA00012182"/>
    </source>
</evidence>
<feature type="compositionally biased region" description="Low complexity" evidence="14">
    <location>
        <begin position="435"/>
        <end position="483"/>
    </location>
</feature>
<evidence type="ECO:0000259" key="15">
    <source>
        <dbReference type="PROSITE" id="PS50102"/>
    </source>
</evidence>
<evidence type="ECO:0000256" key="10">
    <source>
        <dbReference type="ARBA" id="ARBA00047571"/>
    </source>
</evidence>
<evidence type="ECO:0000256" key="9">
    <source>
        <dbReference type="ARBA" id="ARBA00030093"/>
    </source>
</evidence>
<keyword evidence="6" id="KW-0949">S-adenosyl-L-methionine</keyword>
<organism evidence="18 19">
    <name type="scientific">Psilocybe cf. subviscida</name>
    <dbReference type="NCBI Taxonomy" id="2480587"/>
    <lineage>
        <taxon>Eukaryota</taxon>
        <taxon>Fungi</taxon>
        <taxon>Dikarya</taxon>
        <taxon>Basidiomycota</taxon>
        <taxon>Agaricomycotina</taxon>
        <taxon>Agaricomycetes</taxon>
        <taxon>Agaricomycetidae</taxon>
        <taxon>Agaricales</taxon>
        <taxon>Agaricineae</taxon>
        <taxon>Strophariaceae</taxon>
        <taxon>Psilocybe</taxon>
    </lineage>
</organism>
<evidence type="ECO:0000256" key="3">
    <source>
        <dbReference type="ARBA" id="ARBA00015839"/>
    </source>
</evidence>
<feature type="region of interest" description="Disordered" evidence="14">
    <location>
        <begin position="1118"/>
        <end position="1320"/>
    </location>
</feature>
<comment type="caution">
    <text evidence="18">The sequence shown here is derived from an EMBL/GenBank/DDBJ whole genome shotgun (WGS) entry which is preliminary data.</text>
</comment>
<feature type="compositionally biased region" description="Acidic residues" evidence="14">
    <location>
        <begin position="1189"/>
        <end position="1199"/>
    </location>
</feature>
<feature type="compositionally biased region" description="Basic residues" evidence="14">
    <location>
        <begin position="414"/>
        <end position="434"/>
    </location>
</feature>
<comment type="catalytic activity">
    <reaction evidence="11">
        <text>N(6)-methyl-L-lysyl(4)-[histone H3] + S-adenosyl-L-methionine = N(6),N(6)-dimethyl-L-lysyl(4)-[histone H3] + S-adenosyl-L-homocysteine + H(+)</text>
        <dbReference type="Rhea" id="RHEA:60268"/>
        <dbReference type="Rhea" id="RHEA-COMP:15540"/>
        <dbReference type="Rhea" id="RHEA-COMP:15543"/>
        <dbReference type="ChEBI" id="CHEBI:15378"/>
        <dbReference type="ChEBI" id="CHEBI:57856"/>
        <dbReference type="ChEBI" id="CHEBI:59789"/>
        <dbReference type="ChEBI" id="CHEBI:61929"/>
        <dbReference type="ChEBI" id="CHEBI:61976"/>
    </reaction>
</comment>
<evidence type="ECO:0000259" key="16">
    <source>
        <dbReference type="PROSITE" id="PS50280"/>
    </source>
</evidence>
<dbReference type="InterPro" id="IPR012677">
    <property type="entry name" value="Nucleotide-bd_a/b_plait_sf"/>
</dbReference>
<feature type="compositionally biased region" description="Basic and acidic residues" evidence="14">
    <location>
        <begin position="1229"/>
        <end position="1240"/>
    </location>
</feature>
<keyword evidence="4" id="KW-0489">Methyltransferase</keyword>
<feature type="compositionally biased region" description="Polar residues" evidence="14">
    <location>
        <begin position="904"/>
        <end position="914"/>
    </location>
</feature>
<gene>
    <name evidence="18" type="ORF">D9619_009610</name>
</gene>
<protein>
    <recommendedName>
        <fullName evidence="3">Histone-lysine N-methyltransferase, H3 lysine-4 specific</fullName>
        <ecNumber evidence="2">2.1.1.354</ecNumber>
    </recommendedName>
    <alternativeName>
        <fullName evidence="9">SET domain-containing protein 1</fullName>
    </alternativeName>
</protein>
<evidence type="ECO:0000256" key="4">
    <source>
        <dbReference type="ARBA" id="ARBA00022603"/>
    </source>
</evidence>
<accession>A0A8H5BL56</accession>
<feature type="domain" description="SET" evidence="16">
    <location>
        <begin position="1454"/>
        <end position="1571"/>
    </location>
</feature>
<dbReference type="SMART" id="SM00360">
    <property type="entry name" value="RRM"/>
    <property type="match status" value="1"/>
</dbReference>
<feature type="compositionally biased region" description="Pro residues" evidence="14">
    <location>
        <begin position="1302"/>
        <end position="1313"/>
    </location>
</feature>
<dbReference type="InterPro" id="IPR000504">
    <property type="entry name" value="RRM_dom"/>
</dbReference>
<keyword evidence="7" id="KW-0156">Chromatin regulator</keyword>
<evidence type="ECO:0000256" key="13">
    <source>
        <dbReference type="PROSITE-ProRule" id="PRU00176"/>
    </source>
</evidence>
<dbReference type="Gene3D" id="2.170.270.10">
    <property type="entry name" value="SET domain"/>
    <property type="match status" value="1"/>
</dbReference>
<keyword evidence="8" id="KW-0539">Nucleus</keyword>
<comment type="catalytic activity">
    <reaction evidence="10">
        <text>L-lysyl(4)-[histone H3] + 3 S-adenosyl-L-methionine = N(6),N(6),N(6)-trimethyl-L-lysyl(4)-[histone H3] + 3 S-adenosyl-L-homocysteine + 3 H(+)</text>
        <dbReference type="Rhea" id="RHEA:60260"/>
        <dbReference type="Rhea" id="RHEA-COMP:15537"/>
        <dbReference type="Rhea" id="RHEA-COMP:15547"/>
        <dbReference type="ChEBI" id="CHEBI:15378"/>
        <dbReference type="ChEBI" id="CHEBI:29969"/>
        <dbReference type="ChEBI" id="CHEBI:57856"/>
        <dbReference type="ChEBI" id="CHEBI:59789"/>
        <dbReference type="ChEBI" id="CHEBI:61961"/>
        <dbReference type="EC" id="2.1.1.354"/>
    </reaction>
</comment>
<feature type="compositionally biased region" description="Low complexity" evidence="14">
    <location>
        <begin position="33"/>
        <end position="45"/>
    </location>
</feature>
<feature type="region of interest" description="Disordered" evidence="14">
    <location>
        <begin position="1"/>
        <end position="509"/>
    </location>
</feature>
<dbReference type="SMART" id="SM00508">
    <property type="entry name" value="PostSET"/>
    <property type="match status" value="1"/>
</dbReference>
<dbReference type="CDD" id="cd00590">
    <property type="entry name" value="RRM_SF"/>
    <property type="match status" value="1"/>
</dbReference>
<dbReference type="SUPFAM" id="SSF82199">
    <property type="entry name" value="SET domain"/>
    <property type="match status" value="1"/>
</dbReference>
<dbReference type="OrthoDB" id="308383at2759"/>
<evidence type="ECO:0000256" key="12">
    <source>
        <dbReference type="ARBA" id="ARBA00049129"/>
    </source>
</evidence>
<name>A0A8H5BL56_9AGAR</name>
<dbReference type="GO" id="GO:0048188">
    <property type="term" value="C:Set1C/COMPASS complex"/>
    <property type="evidence" value="ECO:0007669"/>
    <property type="project" value="TreeGrafter"/>
</dbReference>
<dbReference type="Pfam" id="PF00076">
    <property type="entry name" value="RRM_1"/>
    <property type="match status" value="1"/>
</dbReference>
<dbReference type="GO" id="GO:0140999">
    <property type="term" value="F:histone H3K4 trimethyltransferase activity"/>
    <property type="evidence" value="ECO:0007669"/>
    <property type="project" value="UniProtKB-EC"/>
</dbReference>
<sequence length="1593" mass="174092">MSGKAPPTGPRALLGTQGASSGSGPSSFNAIHQPKQPNPNSQQQPPRAPTQPMAPSAGSRIGAAPPTGPRSLLAAKNRAPPNGPSHLTNGHIQHASSSSLNGTGSHSLQNNRHPISINGKKRDTAGTHPSWQSTHSPNQTWSDLNVNGGVNGVASTNELAEAPSPPPPNIPSGELKQDRPTLHISMQPRGPVHTRPTTSLDQAVPPPPPPPSYDPPPPPPPSHPPPPPPPSHPPPPPPPPSHPPPPPPPPPPTTAPEPQPAPPPLPPSEPYPPPPPASSPPPPPPPPLPPTSVPPPLPPSIPPPPPPLSPPPPPPSEPSRPPSPPPDVFVHEPSPPRSPPPSIPPPPPPAGPSRLDSPIPSRPPQPVIEPSRPILSLPRRPASPPSWNPRPRDPMPRHWRHERDRSPDGPRRSSSPRKHVSPSRRHSPHRRAMSPRRASPSTWRPSSPRRAASPGRRLPSPSRRGSSPPRRQSSPPRWSSPSPARRPPSPEPQQLPPPPPAWPPPKDAYPDERAFKVIYDPHLDSPLASTSGGVLYNNGRPPTYYRRLIEHVRKYGGEDVVADRIKGKGKGKETLVRMEGQIIREVDPEDQFREDEVVLRDPRLDKNFAVRRPQRTPRNEFVVVQYSYDENSTGPPPPTSILITNISHLTPNPTLRRHFGQYGHLVSFDPQIDRENGSALGIIFIKFMTHEEAKLCLEKENGRKGGLMGMARPGEVEEWKVVFDGDGSRLAAVMKALEDAKKVKSRPLPGALPGHLAAVQQNATPGSSRDVGTPRSGANSPPGRRSGSHQHSSHSQGPPPQQRPPNNTRAGSGLPNRVPPPFRGAPGPPQANLPQKPSADVVDQSIRNDHGRPHPAPHMNGPAQPPAQVRHQNIEKRLQTLQAEEEARARAKPKDGSYGYASAPLSTSMNASRNLPSRGRKYGGYQASPMSISRSPSPAAVRNPALAAASTKSAADKEKDHQEVVRLLAENGHDHVKIQGSAQLIMAVTDVQIRQFFYGFDVEKILRDHTGLYLTFPKAGVAHRATTLLGSNQLAFQSVTLTVHPPPAYEPVVEKTHWNDDELVTEARKQIIRELRTMLEKDISERVVAIDLKKLVSEERAKTTSLIHQEKKPLESLKGLSFKRAKKAPKEAPVVQKHEPLQEEDEKEEDKEPEPEVGDEEEDEEIVMRPKKKRKTDAVKKKSRRVVEDLDVESEDEVEPPVAPVVESIDAAESRKRAQSEDREEEEEPVKKKSKVQEAKAKKKKGKKAKPVDVVEEVILPESKSFESPVLTKLRLDSVDSSVSPSRSPSPAPPPHRKKRAPTPPPPTPPPDPVALGICDDDEDLYFAKLAITGEVPSEEEPAPPPSTSDIPTFRKHVTGSARTEGYYKITHAEKAAYVAQYQARAANADSAPPVVDEQPQHVTSSRSNRANARRRAQGLEEINQVQRAVALSKGENAASELTFKFNQLQTRKKHLRFARSPIHDWGLYAMEKISRGEMVIEYVGEVIRAQVAEKREKAYERQGIGSSYLFRIDEDLVVDATKKGNLGRLINHSCDPNCTAKIITIQGEKKIVIYAKQDIELGDEITYDYHFPFEQDKIPCLCGSAKCRGFLN</sequence>
<feature type="domain" description="Post-SET" evidence="17">
    <location>
        <begin position="1577"/>
        <end position="1593"/>
    </location>
</feature>
<reference evidence="18 19" key="1">
    <citation type="journal article" date="2020" name="ISME J.">
        <title>Uncovering the hidden diversity of litter-decomposition mechanisms in mushroom-forming fungi.</title>
        <authorList>
            <person name="Floudas D."/>
            <person name="Bentzer J."/>
            <person name="Ahren D."/>
            <person name="Johansson T."/>
            <person name="Persson P."/>
            <person name="Tunlid A."/>
        </authorList>
    </citation>
    <scope>NUCLEOTIDE SEQUENCE [LARGE SCALE GENOMIC DNA]</scope>
    <source>
        <strain evidence="18 19">CBS 101986</strain>
    </source>
</reference>
<feature type="compositionally biased region" description="Basic and acidic residues" evidence="14">
    <location>
        <begin position="1176"/>
        <end position="1188"/>
    </location>
</feature>
<dbReference type="GO" id="GO:0032259">
    <property type="term" value="P:methylation"/>
    <property type="evidence" value="ECO:0007669"/>
    <property type="project" value="UniProtKB-KW"/>
</dbReference>
<feature type="region of interest" description="Disordered" evidence="14">
    <location>
        <begin position="761"/>
        <end position="867"/>
    </location>
</feature>
<feature type="compositionally biased region" description="Polar residues" evidence="14">
    <location>
        <begin position="127"/>
        <end position="145"/>
    </location>
</feature>
<feature type="compositionally biased region" description="Basic and acidic residues" evidence="14">
    <location>
        <begin position="885"/>
        <end position="895"/>
    </location>
</feature>
<feature type="compositionally biased region" description="Low complexity" evidence="14">
    <location>
        <begin position="370"/>
        <end position="380"/>
    </location>
</feature>
<dbReference type="SUPFAM" id="SSF54928">
    <property type="entry name" value="RNA-binding domain, RBD"/>
    <property type="match status" value="1"/>
</dbReference>
<keyword evidence="13" id="KW-0694">RNA-binding</keyword>
<dbReference type="PROSITE" id="PS50868">
    <property type="entry name" value="POST_SET"/>
    <property type="match status" value="1"/>
</dbReference>
<feature type="region of interest" description="Disordered" evidence="14">
    <location>
        <begin position="1332"/>
        <end position="1354"/>
    </location>
</feature>
<dbReference type="InterPro" id="IPR024657">
    <property type="entry name" value="COMPASS_Set1_N-SET"/>
</dbReference>
<dbReference type="InterPro" id="IPR003616">
    <property type="entry name" value="Post-SET_dom"/>
</dbReference>
<dbReference type="InterPro" id="IPR044570">
    <property type="entry name" value="Set1-like"/>
</dbReference>
<evidence type="ECO:0000256" key="8">
    <source>
        <dbReference type="ARBA" id="ARBA00023242"/>
    </source>
</evidence>
<evidence type="ECO:0000256" key="11">
    <source>
        <dbReference type="ARBA" id="ARBA00047583"/>
    </source>
</evidence>
<evidence type="ECO:0000313" key="19">
    <source>
        <dbReference type="Proteomes" id="UP000567179"/>
    </source>
</evidence>
<proteinExistence type="predicted"/>
<evidence type="ECO:0000256" key="5">
    <source>
        <dbReference type="ARBA" id="ARBA00022679"/>
    </source>
</evidence>
<dbReference type="InterPro" id="IPR046341">
    <property type="entry name" value="SET_dom_sf"/>
</dbReference>
<feature type="compositionally biased region" description="Pro residues" evidence="14">
    <location>
        <begin position="817"/>
        <end position="831"/>
    </location>
</feature>
<feature type="domain" description="RRM" evidence="15">
    <location>
        <begin position="639"/>
        <end position="713"/>
    </location>
</feature>
<dbReference type="GO" id="GO:0003723">
    <property type="term" value="F:RNA binding"/>
    <property type="evidence" value="ECO:0007669"/>
    <property type="project" value="UniProtKB-UniRule"/>
</dbReference>
<dbReference type="SMART" id="SM01291">
    <property type="entry name" value="N-SET"/>
    <property type="match status" value="1"/>
</dbReference>
<feature type="region of interest" description="Disordered" evidence="14">
    <location>
        <begin position="1392"/>
        <end position="1411"/>
    </location>
</feature>
<dbReference type="Gene3D" id="3.30.70.330">
    <property type="match status" value="1"/>
</dbReference>
<dbReference type="Pfam" id="PF11764">
    <property type="entry name" value="N-SET"/>
    <property type="match status" value="1"/>
</dbReference>
<feature type="compositionally biased region" description="Polar residues" evidence="14">
    <location>
        <begin position="85"/>
        <end position="95"/>
    </location>
</feature>
<dbReference type="PROSITE" id="PS50102">
    <property type="entry name" value="RRM"/>
    <property type="match status" value="1"/>
</dbReference>
<evidence type="ECO:0000256" key="14">
    <source>
        <dbReference type="SAM" id="MobiDB-lite"/>
    </source>
</evidence>
<dbReference type="PANTHER" id="PTHR45814">
    <property type="entry name" value="HISTONE-LYSINE N-METHYLTRANSFERASE SETD1"/>
    <property type="match status" value="1"/>
</dbReference>
<evidence type="ECO:0000259" key="17">
    <source>
        <dbReference type="PROSITE" id="PS50868"/>
    </source>
</evidence>
<dbReference type="PROSITE" id="PS50280">
    <property type="entry name" value="SET"/>
    <property type="match status" value="1"/>
</dbReference>
<feature type="compositionally biased region" description="Pro residues" evidence="14">
    <location>
        <begin position="204"/>
        <end position="351"/>
    </location>
</feature>